<accession>A0A8S5V4B0</accession>
<evidence type="ECO:0000313" key="1">
    <source>
        <dbReference type="EMBL" id="DAG01455.1"/>
    </source>
</evidence>
<reference evidence="1" key="1">
    <citation type="journal article" date="2021" name="Proc. Natl. Acad. Sci. U.S.A.">
        <title>A Catalog of Tens of Thousands of Viruses from Human Metagenomes Reveals Hidden Associations with Chronic Diseases.</title>
        <authorList>
            <person name="Tisza M.J."/>
            <person name="Buck C.B."/>
        </authorList>
    </citation>
    <scope>NUCLEOTIDE SEQUENCE</scope>
    <source>
        <strain evidence="1">CteDy1</strain>
    </source>
</reference>
<sequence>MLDYAWLGIVVQFIDENKKDVKHVIESLDDVYNYEDEFFKAIDMYEHKE</sequence>
<protein>
    <submittedName>
        <fullName evidence="1">Uncharacterized protein</fullName>
    </submittedName>
</protein>
<dbReference type="EMBL" id="BK016192">
    <property type="protein sequence ID" value="DAG01455.1"/>
    <property type="molecule type" value="Genomic_DNA"/>
</dbReference>
<organism evidence="1">
    <name type="scientific">Siphoviridae sp. cteDy1</name>
    <dbReference type="NCBI Taxonomy" id="2825587"/>
    <lineage>
        <taxon>Viruses</taxon>
        <taxon>Duplodnaviria</taxon>
        <taxon>Heunggongvirae</taxon>
        <taxon>Uroviricota</taxon>
        <taxon>Caudoviricetes</taxon>
    </lineage>
</organism>
<proteinExistence type="predicted"/>
<name>A0A8S5V4B0_9CAUD</name>